<dbReference type="EMBL" id="JADIMW010000062">
    <property type="protein sequence ID" value="MBO8438356.1"/>
    <property type="molecule type" value="Genomic_DNA"/>
</dbReference>
<dbReference type="AlphaFoldDB" id="A0A9D9E2Y5"/>
<feature type="signal peptide" evidence="1">
    <location>
        <begin position="1"/>
        <end position="25"/>
    </location>
</feature>
<name>A0A9D9E2Y5_9BACT</name>
<reference evidence="2" key="1">
    <citation type="submission" date="2020-10" db="EMBL/GenBank/DDBJ databases">
        <authorList>
            <person name="Gilroy R."/>
        </authorList>
    </citation>
    <scope>NUCLEOTIDE SEQUENCE</scope>
    <source>
        <strain evidence="2">G3-4614</strain>
    </source>
</reference>
<keyword evidence="1" id="KW-0732">Signal</keyword>
<gene>
    <name evidence="2" type="ORF">IAC54_05595</name>
</gene>
<feature type="chain" id="PRO_5039549703" evidence="1">
    <location>
        <begin position="26"/>
        <end position="409"/>
    </location>
</feature>
<sequence>MSYKNCILKTLAAAIFAIMPYTAAAQYDVNTENGIVSLANRDGFSIKSKNGDFIFKPYLLVQASANINYYDDEGLDKAYNQDNIANSGFSIPYAILGFTGKAFGKVTFNLSINAATTGAAILQQAWFDVQAKEAFAVRVGKFKTPFSHAYLTTLGEALLPSLPVSLTSSVILPYSLNAVTPNIATGFDLGVELHGLVKNKFGYQIGLFNGTGNTVNLATKTLSDDWHIPSLLYATRLTWMPKGVMPATQGSPHLLHENKMLIGVSASLNVESENESTNDTRVGIEFAWLKNRLYLGGEAYYMHVGFTKRQKISETYNYIGGYIQGGYFVLRNLQLAARYDFFNRNGMDTPGFLNMPSVGINYFITKCNLKLQAMYQFIGRVGHETQLDRDNDDLGLATHSGIIMLQYSF</sequence>
<evidence type="ECO:0000313" key="3">
    <source>
        <dbReference type="Proteomes" id="UP000823636"/>
    </source>
</evidence>
<proteinExistence type="predicted"/>
<dbReference type="Gene3D" id="2.40.160.10">
    <property type="entry name" value="Porin"/>
    <property type="match status" value="1"/>
</dbReference>
<evidence type="ECO:0000256" key="1">
    <source>
        <dbReference type="SAM" id="SignalP"/>
    </source>
</evidence>
<protein>
    <submittedName>
        <fullName evidence="2">Porin</fullName>
    </submittedName>
</protein>
<dbReference type="InterPro" id="IPR010870">
    <property type="entry name" value="Porin_O/P"/>
</dbReference>
<accession>A0A9D9E2Y5</accession>
<reference evidence="2" key="2">
    <citation type="journal article" date="2021" name="PeerJ">
        <title>Extensive microbial diversity within the chicken gut microbiome revealed by metagenomics and culture.</title>
        <authorList>
            <person name="Gilroy R."/>
            <person name="Ravi A."/>
            <person name="Getino M."/>
            <person name="Pursley I."/>
            <person name="Horton D.L."/>
            <person name="Alikhan N.F."/>
            <person name="Baker D."/>
            <person name="Gharbi K."/>
            <person name="Hall N."/>
            <person name="Watson M."/>
            <person name="Adriaenssens E.M."/>
            <person name="Foster-Nyarko E."/>
            <person name="Jarju S."/>
            <person name="Secka A."/>
            <person name="Antonio M."/>
            <person name="Oren A."/>
            <person name="Chaudhuri R.R."/>
            <person name="La Ragione R."/>
            <person name="Hildebrand F."/>
            <person name="Pallen M.J."/>
        </authorList>
    </citation>
    <scope>NUCLEOTIDE SEQUENCE</scope>
    <source>
        <strain evidence="2">G3-4614</strain>
    </source>
</reference>
<dbReference type="InterPro" id="IPR023614">
    <property type="entry name" value="Porin_dom_sf"/>
</dbReference>
<organism evidence="2 3">
    <name type="scientific">Candidatus Caccoplasma merdipullorum</name>
    <dbReference type="NCBI Taxonomy" id="2840718"/>
    <lineage>
        <taxon>Bacteria</taxon>
        <taxon>Pseudomonadati</taxon>
        <taxon>Bacteroidota</taxon>
        <taxon>Bacteroidia</taxon>
        <taxon>Bacteroidales</taxon>
        <taxon>Bacteroidaceae</taxon>
        <taxon>Bacteroidaceae incertae sedis</taxon>
        <taxon>Candidatus Caccoplasma</taxon>
    </lineage>
</organism>
<comment type="caution">
    <text evidence="2">The sequence shown here is derived from an EMBL/GenBank/DDBJ whole genome shotgun (WGS) entry which is preliminary data.</text>
</comment>
<evidence type="ECO:0000313" key="2">
    <source>
        <dbReference type="EMBL" id="MBO8438356.1"/>
    </source>
</evidence>
<dbReference type="SUPFAM" id="SSF56935">
    <property type="entry name" value="Porins"/>
    <property type="match status" value="1"/>
</dbReference>
<dbReference type="Pfam" id="PF07396">
    <property type="entry name" value="Porin_O_P"/>
    <property type="match status" value="1"/>
</dbReference>
<dbReference type="Proteomes" id="UP000823636">
    <property type="component" value="Unassembled WGS sequence"/>
</dbReference>